<reference evidence="1 2" key="1">
    <citation type="submission" date="2020-04" db="EMBL/GenBank/DDBJ databases">
        <authorList>
            <person name="De Canck E."/>
        </authorList>
    </citation>
    <scope>NUCLEOTIDE SEQUENCE [LARGE SCALE GENOMIC DNA]</scope>
    <source>
        <strain evidence="1 2">LMG 3458</strain>
    </source>
</reference>
<dbReference type="AlphaFoldDB" id="A0A6S7A7K8"/>
<dbReference type="EMBL" id="CADIJO010000012">
    <property type="protein sequence ID" value="CAB3717693.1"/>
    <property type="molecule type" value="Genomic_DNA"/>
</dbReference>
<protein>
    <submittedName>
        <fullName evidence="1">Uncharacterized protein</fullName>
    </submittedName>
</protein>
<gene>
    <name evidence="1" type="ORF">LMG3458_03677</name>
</gene>
<proteinExistence type="predicted"/>
<dbReference type="RefSeq" id="WP_175192012.1">
    <property type="nucleotide sequence ID" value="NZ_CADIJO010000012.1"/>
</dbReference>
<evidence type="ECO:0000313" key="2">
    <source>
        <dbReference type="Proteomes" id="UP000494111"/>
    </source>
</evidence>
<evidence type="ECO:0000313" key="1">
    <source>
        <dbReference type="EMBL" id="CAB3717693.1"/>
    </source>
</evidence>
<name>A0A6S7A7K8_9BURK</name>
<organism evidence="1 2">
    <name type="scientific">Achromobacter deleyi</name>
    <dbReference type="NCBI Taxonomy" id="1353891"/>
    <lineage>
        <taxon>Bacteria</taxon>
        <taxon>Pseudomonadati</taxon>
        <taxon>Pseudomonadota</taxon>
        <taxon>Betaproteobacteria</taxon>
        <taxon>Burkholderiales</taxon>
        <taxon>Alcaligenaceae</taxon>
        <taxon>Achromobacter</taxon>
    </lineage>
</organism>
<dbReference type="Proteomes" id="UP000494111">
    <property type="component" value="Unassembled WGS sequence"/>
</dbReference>
<accession>A0A6S7A7K8</accession>
<sequence length="85" mass="9962">MAARHWHNAQKLDELIDYFVYVYSWHDVHFNKLSFSLDCSFYPGPHMRTVLEKLTVLGYATPYQGGYRWSPKMAPILKKHASTAE</sequence>